<dbReference type="Pfam" id="PF13828">
    <property type="entry name" value="DUF4190"/>
    <property type="match status" value="1"/>
</dbReference>
<protein>
    <submittedName>
        <fullName evidence="3">DUF4190 domain-containing protein</fullName>
    </submittedName>
</protein>
<feature type="transmembrane region" description="Helical" evidence="1">
    <location>
        <begin position="12"/>
        <end position="38"/>
    </location>
</feature>
<evidence type="ECO:0000313" key="3">
    <source>
        <dbReference type="EMBL" id="MCW4472748.1"/>
    </source>
</evidence>
<keyword evidence="1" id="KW-1133">Transmembrane helix</keyword>
<comment type="caution">
    <text evidence="3">The sequence shown here is derived from an EMBL/GenBank/DDBJ whole genome shotgun (WGS) entry which is preliminary data.</text>
</comment>
<evidence type="ECO:0000313" key="4">
    <source>
        <dbReference type="Proteomes" id="UP001209922"/>
    </source>
</evidence>
<proteinExistence type="predicted"/>
<sequence length="96" mass="10075">MNTVNTVRQTSTLAVISLVAGILGWTLMPVLGSLAAIITGHMARAEIRRAPGRLEGDGLAITGLILGWINVALVVLAILAIFLFFGGLAWFAAMQS</sequence>
<keyword evidence="1" id="KW-0812">Transmembrane</keyword>
<reference evidence="3 4" key="1">
    <citation type="submission" date="2022-10" db="EMBL/GenBank/DDBJ databases">
        <title>Xanthomonas sp. H13-6.</title>
        <authorList>
            <person name="Liu X."/>
            <person name="Deng Z."/>
            <person name="Jiang Y."/>
            <person name="Yu T."/>
            <person name="Ai J."/>
        </authorList>
    </citation>
    <scope>NUCLEOTIDE SEQUENCE [LARGE SCALE GENOMIC DNA]</scope>
    <source>
        <strain evidence="3 4">H13-6</strain>
    </source>
</reference>
<feature type="domain" description="DUF4190" evidence="2">
    <location>
        <begin position="13"/>
        <end position="77"/>
    </location>
</feature>
<evidence type="ECO:0000256" key="1">
    <source>
        <dbReference type="SAM" id="Phobius"/>
    </source>
</evidence>
<feature type="transmembrane region" description="Helical" evidence="1">
    <location>
        <begin position="59"/>
        <end position="92"/>
    </location>
</feature>
<dbReference type="Proteomes" id="UP001209922">
    <property type="component" value="Unassembled WGS sequence"/>
</dbReference>
<dbReference type="InterPro" id="IPR025241">
    <property type="entry name" value="DUF4190"/>
</dbReference>
<name>A0ABT3JW97_9XANT</name>
<evidence type="ECO:0000259" key="2">
    <source>
        <dbReference type="Pfam" id="PF13828"/>
    </source>
</evidence>
<gene>
    <name evidence="3" type="ORF">OK345_09545</name>
</gene>
<dbReference type="RefSeq" id="WP_265127732.1">
    <property type="nucleotide sequence ID" value="NZ_JAPCHY010000007.1"/>
</dbReference>
<dbReference type="EMBL" id="JAPCHY010000007">
    <property type="protein sequence ID" value="MCW4472748.1"/>
    <property type="molecule type" value="Genomic_DNA"/>
</dbReference>
<keyword evidence="1" id="KW-0472">Membrane</keyword>
<accession>A0ABT3JW97</accession>
<keyword evidence="4" id="KW-1185">Reference proteome</keyword>
<organism evidence="3 4">
    <name type="scientific">Xanthomonas chitinilytica</name>
    <dbReference type="NCBI Taxonomy" id="2989819"/>
    <lineage>
        <taxon>Bacteria</taxon>
        <taxon>Pseudomonadati</taxon>
        <taxon>Pseudomonadota</taxon>
        <taxon>Gammaproteobacteria</taxon>
        <taxon>Lysobacterales</taxon>
        <taxon>Lysobacteraceae</taxon>
        <taxon>Xanthomonas</taxon>
    </lineage>
</organism>